<keyword evidence="3" id="KW-0645">Protease</keyword>
<protein>
    <submittedName>
        <fullName evidence="10">Exosortase A</fullName>
    </submittedName>
</protein>
<reference evidence="10 11" key="1">
    <citation type="submission" date="2018-05" db="EMBL/GenBank/DDBJ databases">
        <title>Genomic Encyclopedia of Type Strains, Phase IV (KMG-IV): sequencing the most valuable type-strain genomes for metagenomic binning, comparative biology and taxonomic classification.</title>
        <authorList>
            <person name="Goeker M."/>
        </authorList>
    </citation>
    <scope>NUCLEOTIDE SEQUENCE [LARGE SCALE GENOMIC DNA]</scope>
    <source>
        <strain evidence="10 11">DSM 23606</strain>
    </source>
</reference>
<dbReference type="AlphaFoldDB" id="A0A317N0D9"/>
<dbReference type="InterPro" id="IPR019127">
    <property type="entry name" value="Exosortase"/>
</dbReference>
<accession>A0A317N0D9</accession>
<evidence type="ECO:0000256" key="7">
    <source>
        <dbReference type="ARBA" id="ARBA00023136"/>
    </source>
</evidence>
<evidence type="ECO:0000256" key="2">
    <source>
        <dbReference type="ARBA" id="ARBA00022475"/>
    </source>
</evidence>
<feature type="domain" description="Methanolan biosynthesis EpsI" evidence="9">
    <location>
        <begin position="310"/>
        <end position="500"/>
    </location>
</feature>
<name>A0A317N0D9_9GAMM</name>
<evidence type="ECO:0000256" key="6">
    <source>
        <dbReference type="ARBA" id="ARBA00022989"/>
    </source>
</evidence>
<comment type="caution">
    <text evidence="10">The sequence shown here is derived from an EMBL/GenBank/DDBJ whole genome shotgun (WGS) entry which is preliminary data.</text>
</comment>
<keyword evidence="2" id="KW-1003">Cell membrane</keyword>
<dbReference type="InterPro" id="IPR017540">
    <property type="entry name" value="Exosortase-1"/>
</dbReference>
<proteinExistence type="predicted"/>
<dbReference type="NCBIfam" id="TIGR02914">
    <property type="entry name" value="EpsI_fam"/>
    <property type="match status" value="1"/>
</dbReference>
<feature type="transmembrane region" description="Helical" evidence="8">
    <location>
        <begin position="45"/>
        <end position="67"/>
    </location>
</feature>
<dbReference type="NCBIfam" id="TIGR02602">
    <property type="entry name" value="8TM_EpsH"/>
    <property type="match status" value="1"/>
</dbReference>
<evidence type="ECO:0000259" key="9">
    <source>
        <dbReference type="Pfam" id="PF11984"/>
    </source>
</evidence>
<dbReference type="InterPro" id="IPR014263">
    <property type="entry name" value="Methanolan_biosynth_EpsI"/>
</dbReference>
<evidence type="ECO:0000313" key="11">
    <source>
        <dbReference type="Proteomes" id="UP000246569"/>
    </source>
</evidence>
<dbReference type="RefSeq" id="WP_170123437.1">
    <property type="nucleotide sequence ID" value="NZ_QGTJ01000001.1"/>
</dbReference>
<gene>
    <name evidence="10" type="ORF">C7443_101208</name>
</gene>
<evidence type="ECO:0000256" key="5">
    <source>
        <dbReference type="ARBA" id="ARBA00022801"/>
    </source>
</evidence>
<feature type="transmembrane region" description="Helical" evidence="8">
    <location>
        <begin position="79"/>
        <end position="98"/>
    </location>
</feature>
<feature type="transmembrane region" description="Helical" evidence="8">
    <location>
        <begin position="219"/>
        <end position="239"/>
    </location>
</feature>
<evidence type="ECO:0000256" key="1">
    <source>
        <dbReference type="ARBA" id="ARBA00004651"/>
    </source>
</evidence>
<evidence type="ECO:0000313" key="10">
    <source>
        <dbReference type="EMBL" id="PWV65723.1"/>
    </source>
</evidence>
<keyword evidence="5" id="KW-0378">Hydrolase</keyword>
<sequence length="504" mass="54771">MSRAPALDTVPVLAPAWRRALSLFALAVLVQTAFYFNTAAGMAEIWWRSETFAHGMLVGPIALFMLYERRAEILCISPHPVPAALGALALLVFGWLLADIASVNVVSQLGFVAMLPVLVWALCGGSVVRAAAFPLAYLFFAVPMGEALVAPLQDFTAVFTVHAIRLTGVPVFAEGRYISIPTGNFEVAEACSGIRYLIASLALGCLYAYLSYRSIWRRLAFIALAVVVPVIANGVRAYGIVMIAHLSGMKYATGFDHLIYGWLFFGLVVFLMFAVGRLWQERDPPPPPRVMATAVSATDARRFVMVFVGACAVLALGPLASLRLAQVSVPAVHVLQAPVVHGWSDSVPSDWAIRYANADATLNVRYTHGQAQLAYVVAAYAHAQEQSGLISSVNLPYDKPWIQASSAVREVQLGSRTLQVRELRLVNGSHYRRVWFWYDIGAQHTVYPIVGKLLLAWNALRGAPQIGAVHVLSVDEAGGEMQARETLQSFLQAAWPAIEAAHSS</sequence>
<dbReference type="Proteomes" id="UP000246569">
    <property type="component" value="Unassembled WGS sequence"/>
</dbReference>
<dbReference type="Pfam" id="PF09721">
    <property type="entry name" value="Exosortase_EpsH"/>
    <property type="match status" value="1"/>
</dbReference>
<comment type="subcellular location">
    <subcellularLocation>
        <location evidence="1">Cell membrane</location>
        <topology evidence="1">Multi-pass membrane protein</topology>
    </subcellularLocation>
</comment>
<keyword evidence="11" id="KW-1185">Reference proteome</keyword>
<dbReference type="GO" id="GO:0008233">
    <property type="term" value="F:peptidase activity"/>
    <property type="evidence" value="ECO:0007669"/>
    <property type="project" value="UniProtKB-KW"/>
</dbReference>
<dbReference type="GO" id="GO:0006508">
    <property type="term" value="P:proteolysis"/>
    <property type="evidence" value="ECO:0007669"/>
    <property type="project" value="UniProtKB-KW"/>
</dbReference>
<keyword evidence="7 8" id="KW-0472">Membrane</keyword>
<evidence type="ECO:0000256" key="3">
    <source>
        <dbReference type="ARBA" id="ARBA00022670"/>
    </source>
</evidence>
<keyword evidence="4 8" id="KW-0812">Transmembrane</keyword>
<feature type="transmembrane region" description="Helical" evidence="8">
    <location>
        <begin position="20"/>
        <end position="39"/>
    </location>
</feature>
<dbReference type="InterPro" id="IPR013426">
    <property type="entry name" value="EpsH-like"/>
</dbReference>
<organism evidence="10 11">
    <name type="scientific">Plasticicumulans acidivorans</name>
    <dbReference type="NCBI Taxonomy" id="886464"/>
    <lineage>
        <taxon>Bacteria</taxon>
        <taxon>Pseudomonadati</taxon>
        <taxon>Pseudomonadota</taxon>
        <taxon>Gammaproteobacteria</taxon>
        <taxon>Candidatus Competibacteraceae</taxon>
        <taxon>Plasticicumulans</taxon>
    </lineage>
</organism>
<keyword evidence="6 8" id="KW-1133">Transmembrane helix</keyword>
<evidence type="ECO:0000256" key="8">
    <source>
        <dbReference type="SAM" id="Phobius"/>
    </source>
</evidence>
<dbReference type="GO" id="GO:0005886">
    <property type="term" value="C:plasma membrane"/>
    <property type="evidence" value="ECO:0007669"/>
    <property type="project" value="UniProtKB-SubCell"/>
</dbReference>
<feature type="transmembrane region" description="Helical" evidence="8">
    <location>
        <begin position="259"/>
        <end position="279"/>
    </location>
</feature>
<dbReference type="EMBL" id="QGTJ01000001">
    <property type="protein sequence ID" value="PWV65723.1"/>
    <property type="molecule type" value="Genomic_DNA"/>
</dbReference>
<dbReference type="InterPro" id="IPR026392">
    <property type="entry name" value="Exo/Archaeosortase_dom"/>
</dbReference>
<feature type="transmembrane region" description="Helical" evidence="8">
    <location>
        <begin position="300"/>
        <end position="320"/>
    </location>
</feature>
<evidence type="ECO:0000256" key="4">
    <source>
        <dbReference type="ARBA" id="ARBA00022692"/>
    </source>
</evidence>
<dbReference type="Pfam" id="PF11984">
    <property type="entry name" value="DUF3485"/>
    <property type="match status" value="1"/>
</dbReference>
<feature type="transmembrane region" description="Helical" evidence="8">
    <location>
        <begin position="193"/>
        <end position="212"/>
    </location>
</feature>
<dbReference type="NCBIfam" id="TIGR03109">
    <property type="entry name" value="exosort_XrtA"/>
    <property type="match status" value="1"/>
</dbReference>
<dbReference type="NCBIfam" id="TIGR04178">
    <property type="entry name" value="exo_archaeo"/>
    <property type="match status" value="1"/>
</dbReference>